<dbReference type="GO" id="GO:0008330">
    <property type="term" value="F:protein tyrosine/threonine phosphatase activity"/>
    <property type="evidence" value="ECO:0007669"/>
    <property type="project" value="TreeGrafter"/>
</dbReference>
<feature type="compositionally biased region" description="Basic and acidic residues" evidence="7">
    <location>
        <begin position="23"/>
        <end position="37"/>
    </location>
</feature>
<dbReference type="CDD" id="cd14498">
    <property type="entry name" value="DSP"/>
    <property type="match status" value="1"/>
</dbReference>
<dbReference type="GO" id="GO:0043409">
    <property type="term" value="P:negative regulation of MAPK cascade"/>
    <property type="evidence" value="ECO:0007669"/>
    <property type="project" value="TreeGrafter"/>
</dbReference>
<dbReference type="PROSITE" id="PS00383">
    <property type="entry name" value="TYR_PHOSPHATASE_1"/>
    <property type="match status" value="1"/>
</dbReference>
<sequence length="353" mass="41577">MSKQSTIDRFFKVSSLFNQSPSQEKRVESKPIKEQSHKTKKVKKMGGLDLFFTIKPKNGESALLRNERLRKQLLEEKKKLKEEEKARRKAIKEKQKLLKKKIEEEENEAERKELERQEKEFKIRKDGKGVEVCPGVFIGTQLTAMNLNWLQEMEVEGIVNCTKNITCYYNSQLNENFKPEDYQGITNKEYLRIPIDDDGIIPIDSYFDQTYSFVEKIRNQGKSVLFHCKYGKSRSASLLTFYLLKKYQITINAAKELFKKACWTIEINNHFYVTLKEYESLLLNNGQQKRRTRKVDDITPELSKKIEEIVSEVVSSQKIRTASQKLQIFIIIFIPPLRLCFIYKYTNINQIII</sequence>
<comment type="similarity">
    <text evidence="1">Belongs to the protein-tyrosine phosphatase family. Non-receptor class dual specificity subfamily.</text>
</comment>
<feature type="domain" description="Tyrosine specific protein phosphatases" evidence="9">
    <location>
        <begin position="204"/>
        <end position="260"/>
    </location>
</feature>
<dbReference type="SUPFAM" id="SSF52799">
    <property type="entry name" value="(Phosphotyrosine protein) phosphatases II"/>
    <property type="match status" value="1"/>
</dbReference>
<name>B0ESP1_ENTDS</name>
<keyword evidence="3 10" id="KW-0378">Hydrolase</keyword>
<evidence type="ECO:0000256" key="2">
    <source>
        <dbReference type="ARBA" id="ARBA00013064"/>
    </source>
</evidence>
<dbReference type="InterPro" id="IPR000340">
    <property type="entry name" value="Dual-sp_phosphatase_cat-dom"/>
</dbReference>
<dbReference type="SMART" id="SM00195">
    <property type="entry name" value="DSPc"/>
    <property type="match status" value="1"/>
</dbReference>
<evidence type="ECO:0000259" key="9">
    <source>
        <dbReference type="PROSITE" id="PS50056"/>
    </source>
</evidence>
<dbReference type="PANTHER" id="PTHR10159">
    <property type="entry name" value="DUAL SPECIFICITY PROTEIN PHOSPHATASE"/>
    <property type="match status" value="1"/>
</dbReference>
<reference evidence="11" key="1">
    <citation type="submission" date="2007-12" db="EMBL/GenBank/DDBJ databases">
        <title>Annotation of Entamoeba dispar SAW760.</title>
        <authorList>
            <person name="Lorenzi H."/>
            <person name="Inman J."/>
            <person name="Schobel S."/>
            <person name="Amedeo P."/>
            <person name="Caler E."/>
        </authorList>
    </citation>
    <scope>NUCLEOTIDE SEQUENCE [LARGE SCALE GENOMIC DNA]</scope>
    <source>
        <strain evidence="11">ATCC PRA-260 / SAW760</strain>
    </source>
</reference>
<dbReference type="GO" id="GO:0004722">
    <property type="term" value="F:protein serine/threonine phosphatase activity"/>
    <property type="evidence" value="ECO:0007669"/>
    <property type="project" value="UniProtKB-EC"/>
</dbReference>
<evidence type="ECO:0000256" key="6">
    <source>
        <dbReference type="SAM" id="Coils"/>
    </source>
</evidence>
<dbReference type="PANTHER" id="PTHR10159:SF519">
    <property type="entry name" value="DUAL SPECIFICITY PROTEIN PHOSPHATASE MPK3"/>
    <property type="match status" value="1"/>
</dbReference>
<dbReference type="Gene3D" id="3.90.190.10">
    <property type="entry name" value="Protein tyrosine phosphatase superfamily"/>
    <property type="match status" value="1"/>
</dbReference>
<dbReference type="EC" id="3.1.3.48" evidence="2"/>
<organism evidence="11">
    <name type="scientific">Entamoeba dispar (strain ATCC PRA-260 / SAW760)</name>
    <dbReference type="NCBI Taxonomy" id="370354"/>
    <lineage>
        <taxon>Eukaryota</taxon>
        <taxon>Amoebozoa</taxon>
        <taxon>Evosea</taxon>
        <taxon>Archamoebae</taxon>
        <taxon>Mastigamoebida</taxon>
        <taxon>Entamoebidae</taxon>
        <taxon>Entamoeba</taxon>
    </lineage>
</organism>
<dbReference type="GeneID" id="5886287"/>
<dbReference type="InterPro" id="IPR000387">
    <property type="entry name" value="Tyr_Pase_dom"/>
</dbReference>
<dbReference type="InterPro" id="IPR020422">
    <property type="entry name" value="TYR_PHOSPHATASE_DUAL_dom"/>
</dbReference>
<dbReference type="InterPro" id="IPR016130">
    <property type="entry name" value="Tyr_Pase_AS"/>
</dbReference>
<feature type="coiled-coil region" evidence="6">
    <location>
        <begin position="63"/>
        <end position="124"/>
    </location>
</feature>
<gene>
    <name evidence="10" type="ORF">EDI_039760</name>
</gene>
<evidence type="ECO:0000256" key="1">
    <source>
        <dbReference type="ARBA" id="ARBA00008601"/>
    </source>
</evidence>
<feature type="region of interest" description="Disordered" evidence="7">
    <location>
        <begin position="19"/>
        <end position="40"/>
    </location>
</feature>
<protein>
    <recommendedName>
        <fullName evidence="2">protein-tyrosine-phosphatase</fullName>
        <ecNumber evidence="2">3.1.3.48</ecNumber>
    </recommendedName>
</protein>
<dbReference type="GO" id="GO:0017017">
    <property type="term" value="F:MAP kinase tyrosine/serine/threonine phosphatase activity"/>
    <property type="evidence" value="ECO:0007669"/>
    <property type="project" value="TreeGrafter"/>
</dbReference>
<dbReference type="Proteomes" id="UP000008076">
    <property type="component" value="Unassembled WGS sequence"/>
</dbReference>
<evidence type="ECO:0000256" key="7">
    <source>
        <dbReference type="SAM" id="MobiDB-lite"/>
    </source>
</evidence>
<dbReference type="AlphaFoldDB" id="B0ESP1"/>
<keyword evidence="6" id="KW-0175">Coiled coil</keyword>
<evidence type="ECO:0000256" key="5">
    <source>
        <dbReference type="ARBA" id="ARBA00047761"/>
    </source>
</evidence>
<dbReference type="GO" id="GO:0033550">
    <property type="term" value="F:MAP kinase tyrosine phosphatase activity"/>
    <property type="evidence" value="ECO:0007669"/>
    <property type="project" value="TreeGrafter"/>
</dbReference>
<dbReference type="OrthoDB" id="10252009at2759"/>
<dbReference type="OMA" id="ITHILTC"/>
<dbReference type="FunFam" id="3.90.190.10:FF:000172">
    <property type="entry name" value="Dual specificity protein phosphatase, putative"/>
    <property type="match status" value="1"/>
</dbReference>
<evidence type="ECO:0000256" key="3">
    <source>
        <dbReference type="ARBA" id="ARBA00022801"/>
    </source>
</evidence>
<accession>B0ESP1</accession>
<dbReference type="Pfam" id="PF00782">
    <property type="entry name" value="DSPc"/>
    <property type="match status" value="1"/>
</dbReference>
<proteinExistence type="inferred from homology"/>
<evidence type="ECO:0000259" key="8">
    <source>
        <dbReference type="PROSITE" id="PS50054"/>
    </source>
</evidence>
<keyword evidence="4" id="KW-0904">Protein phosphatase</keyword>
<feature type="domain" description="Tyrosine-protein phosphatase" evidence="8">
    <location>
        <begin position="127"/>
        <end position="284"/>
    </location>
</feature>
<keyword evidence="11" id="KW-1185">Reference proteome</keyword>
<dbReference type="RefSeq" id="XP_001741095.1">
    <property type="nucleotide sequence ID" value="XM_001741043.1"/>
</dbReference>
<dbReference type="GO" id="GO:0005737">
    <property type="term" value="C:cytoplasm"/>
    <property type="evidence" value="ECO:0007669"/>
    <property type="project" value="TreeGrafter"/>
</dbReference>
<comment type="catalytic activity">
    <reaction evidence="5">
        <text>O-phospho-L-seryl-[protein] + H2O = L-seryl-[protein] + phosphate</text>
        <dbReference type="Rhea" id="RHEA:20629"/>
        <dbReference type="Rhea" id="RHEA-COMP:9863"/>
        <dbReference type="Rhea" id="RHEA-COMP:11604"/>
        <dbReference type="ChEBI" id="CHEBI:15377"/>
        <dbReference type="ChEBI" id="CHEBI:29999"/>
        <dbReference type="ChEBI" id="CHEBI:43474"/>
        <dbReference type="ChEBI" id="CHEBI:83421"/>
        <dbReference type="EC" id="3.1.3.16"/>
    </reaction>
</comment>
<dbReference type="PROSITE" id="PS50054">
    <property type="entry name" value="TYR_PHOSPHATASE_DUAL"/>
    <property type="match status" value="1"/>
</dbReference>
<dbReference type="eggNOG" id="KOG1716">
    <property type="taxonomic scope" value="Eukaryota"/>
</dbReference>
<evidence type="ECO:0000313" key="11">
    <source>
        <dbReference type="Proteomes" id="UP000008076"/>
    </source>
</evidence>
<dbReference type="EMBL" id="DS550700">
    <property type="protein sequence ID" value="EDR22468.1"/>
    <property type="molecule type" value="Genomic_DNA"/>
</dbReference>
<dbReference type="InterPro" id="IPR029021">
    <property type="entry name" value="Prot-tyrosine_phosphatase-like"/>
</dbReference>
<evidence type="ECO:0000256" key="4">
    <source>
        <dbReference type="ARBA" id="ARBA00022912"/>
    </source>
</evidence>
<dbReference type="KEGG" id="edi:EDI_039760"/>
<dbReference type="PROSITE" id="PS50056">
    <property type="entry name" value="TYR_PHOSPHATASE_2"/>
    <property type="match status" value="1"/>
</dbReference>
<evidence type="ECO:0000313" key="10">
    <source>
        <dbReference type="EMBL" id="EDR22468.1"/>
    </source>
</evidence>